<feature type="region of interest" description="Disordered" evidence="2">
    <location>
        <begin position="374"/>
        <end position="393"/>
    </location>
</feature>
<dbReference type="Gene3D" id="1.25.40.10">
    <property type="entry name" value="Tetratricopeptide repeat domain"/>
    <property type="match status" value="3"/>
</dbReference>
<gene>
    <name evidence="3" type="ORF">SAMN02910344_02227</name>
</gene>
<dbReference type="PANTHER" id="PTHR11102:SF160">
    <property type="entry name" value="ERAD-ASSOCIATED E3 UBIQUITIN-PROTEIN LIGASE COMPONENT HRD3"/>
    <property type="match status" value="1"/>
</dbReference>
<organism evidence="3 4">
    <name type="scientific">Ruminobacter amylophilus</name>
    <dbReference type="NCBI Taxonomy" id="867"/>
    <lineage>
        <taxon>Bacteria</taxon>
        <taxon>Pseudomonadati</taxon>
        <taxon>Pseudomonadota</taxon>
        <taxon>Gammaproteobacteria</taxon>
        <taxon>Aeromonadales</taxon>
        <taxon>Succinivibrionaceae</taxon>
        <taxon>Ruminobacter</taxon>
    </lineage>
</organism>
<keyword evidence="4" id="KW-1185">Reference proteome</keyword>
<proteinExistence type="predicted"/>
<dbReference type="InterPro" id="IPR011990">
    <property type="entry name" value="TPR-like_helical_dom_sf"/>
</dbReference>
<evidence type="ECO:0000256" key="1">
    <source>
        <dbReference type="SAM" id="Coils"/>
    </source>
</evidence>
<dbReference type="RefSeq" id="WP_093143752.1">
    <property type="nucleotide sequence ID" value="NZ_FOXF01000070.1"/>
</dbReference>
<dbReference type="Proteomes" id="UP000243745">
    <property type="component" value="Unassembled WGS sequence"/>
</dbReference>
<dbReference type="PANTHER" id="PTHR11102">
    <property type="entry name" value="SEL-1-LIKE PROTEIN"/>
    <property type="match status" value="1"/>
</dbReference>
<protein>
    <submittedName>
        <fullName evidence="3">TPR repeat</fullName>
    </submittedName>
</protein>
<evidence type="ECO:0000313" key="3">
    <source>
        <dbReference type="EMBL" id="SFP75297.1"/>
    </source>
</evidence>
<dbReference type="InterPro" id="IPR050767">
    <property type="entry name" value="Sel1_AlgK"/>
</dbReference>
<evidence type="ECO:0000256" key="2">
    <source>
        <dbReference type="SAM" id="MobiDB-lite"/>
    </source>
</evidence>
<dbReference type="OrthoDB" id="8561742at2"/>
<dbReference type="SUPFAM" id="SSF81901">
    <property type="entry name" value="HCP-like"/>
    <property type="match status" value="6"/>
</dbReference>
<evidence type="ECO:0000313" key="4">
    <source>
        <dbReference type="Proteomes" id="UP000243745"/>
    </source>
</evidence>
<accession>A0A662ZLE0</accession>
<dbReference type="AlphaFoldDB" id="A0A662ZLE0"/>
<name>A0A662ZLE0_9GAMM</name>
<dbReference type="EMBL" id="FOXF01000070">
    <property type="protein sequence ID" value="SFP75297.1"/>
    <property type="molecule type" value="Genomic_DNA"/>
</dbReference>
<dbReference type="InterPro" id="IPR006597">
    <property type="entry name" value="Sel1-like"/>
</dbReference>
<dbReference type="Pfam" id="PF08238">
    <property type="entry name" value="Sel1"/>
    <property type="match status" value="18"/>
</dbReference>
<keyword evidence="1" id="KW-0175">Coiled coil</keyword>
<feature type="coiled-coil region" evidence="1">
    <location>
        <begin position="332"/>
        <end position="374"/>
    </location>
</feature>
<sequence>MQREGSIADSSLLSEARALYRAGNCEEAASLFRQCRGNDCAEALFFIASMILDKSINPRTSEDPEKLLQKSADSGFLPAKYRLESLKEHQASIDDHLAKENEKITPPPSFSEDDILKNNGELSLERRKESVLYYANQGYVNAMYEYGMINLDEECRDVKVGAFWLGRAAQKGHAMAQYELGCLYLKGDGVPKDDLMALLWLGRAREQGIYRAHCQLAKIYTDRKNKFYSPEEGVKLLNQVKELCPEAYMMLAQIYLRDDIVQYDAQKARDYLEKAKSEGVLGAYVEIAKLYISERRYSEALPLLKHVVDRQDGESLYLLAVIFERFSENRDLDNVIDNIDNGRQENDEKAQQIRNEYSNENADTESVLKHSENNVQENSASISNDKKSQNSNQDSLVTDSVIEMFAGIIGDIKDKCYSDIAFELFKKSAEQGFTDAQYRLACICNKKGLSDEAAKWYKKAADNEHIAAMYDYACMLKDSLDNESIPSYSPKPGETGRMPSSFKLVQQSPDRQHGYRYLKEYDNYKPKYHEAFEYMNKAALGGEPRAQYLVSQMYSKGEGVRQDFAQSILWCEKAANGGDLDAQLYMAEMYDKGEVLDVNLQKSVEWYRIVADKGNAKASFKLGKMYFDGRGVPQDYAKAFSLYTKAAEKGYIPAMESLAVCYINGRGCSRDERQAEKYLSMAVERGSDNSVELLASLYMNADSKVHSSAKAMNLLEKEVSLGHTQSMLILSRLYLSGDEVPKNISKGLKLLERVVAEGNREALYELGMIYYEGKIVDRNYRRAVALINDSAQQNYVKALYMMGIFCYRGIGMISKTGDAFDYFRKAGELGYIKAYLALGQMYEKGIGGVCDYHEAANYYRILINANYDKAYSLLANLYLRNSSNIQINYDEAEKWLYIGAKKNIPECSYRLGILHMEEKVRDSSVDLGLKLIRDAAERNYAEALYYLACLFTEGNLFPKDYSRAISYLHRAVGQNHLKSTTMLGKMYRYGLGCEINNFSASDLLSIAAKCGDHEAQLELAKMYRDGAGVDRSYVDAYMWTVLCLSCDNTYRDAINFKNSLLSHLSQRELKNGQIMAIKYLEIIEDNRNKHSEQTDLCQA</sequence>
<reference evidence="3 4" key="1">
    <citation type="submission" date="2016-10" db="EMBL/GenBank/DDBJ databases">
        <authorList>
            <person name="Varghese N."/>
            <person name="Submissions S."/>
        </authorList>
    </citation>
    <scope>NUCLEOTIDE SEQUENCE [LARGE SCALE GENOMIC DNA]</scope>
    <source>
        <strain evidence="3 4">DSM 1361</strain>
    </source>
</reference>
<dbReference type="SMART" id="SM00671">
    <property type="entry name" value="SEL1"/>
    <property type="match status" value="19"/>
</dbReference>